<dbReference type="EMBL" id="CAJNOT010003134">
    <property type="protein sequence ID" value="CAF1366215.1"/>
    <property type="molecule type" value="Genomic_DNA"/>
</dbReference>
<evidence type="ECO:0000313" key="3">
    <source>
        <dbReference type="Proteomes" id="UP000663864"/>
    </source>
</evidence>
<evidence type="ECO:0000313" key="2">
    <source>
        <dbReference type="EMBL" id="CAF3855792.1"/>
    </source>
</evidence>
<evidence type="ECO:0000313" key="1">
    <source>
        <dbReference type="EMBL" id="CAF1366215.1"/>
    </source>
</evidence>
<accession>A0A815IKK5</accession>
<sequence length="96" mass="11608">MESVPLTNQKPQKEKEYEERNLSIAQFFRLTELNFDDTDDDYIEQFLVGRRIYLSNNILISVEYYRLQRVTHNFTRASTKKAVKNMDKYYNDELDV</sequence>
<proteinExistence type="predicted"/>
<reference evidence="1" key="1">
    <citation type="submission" date="2021-02" db="EMBL/GenBank/DDBJ databases">
        <authorList>
            <person name="Nowell W R."/>
        </authorList>
    </citation>
    <scope>NUCLEOTIDE SEQUENCE</scope>
</reference>
<gene>
    <name evidence="2" type="ORF">JBS370_LOCUS18502</name>
    <name evidence="1" type="ORF">ZHD862_LOCUS31345</name>
</gene>
<protein>
    <submittedName>
        <fullName evidence="1">Uncharacterized protein</fullName>
    </submittedName>
</protein>
<dbReference type="AlphaFoldDB" id="A0A815IKK5"/>
<dbReference type="EMBL" id="CAJOBD010002102">
    <property type="protein sequence ID" value="CAF3855792.1"/>
    <property type="molecule type" value="Genomic_DNA"/>
</dbReference>
<dbReference type="Proteomes" id="UP000663864">
    <property type="component" value="Unassembled WGS sequence"/>
</dbReference>
<name>A0A815IKK5_9BILA</name>
<comment type="caution">
    <text evidence="1">The sequence shown here is derived from an EMBL/GenBank/DDBJ whole genome shotgun (WGS) entry which is preliminary data.</text>
</comment>
<dbReference type="Proteomes" id="UP000663836">
    <property type="component" value="Unassembled WGS sequence"/>
</dbReference>
<organism evidence="1 3">
    <name type="scientific">Rotaria sordida</name>
    <dbReference type="NCBI Taxonomy" id="392033"/>
    <lineage>
        <taxon>Eukaryota</taxon>
        <taxon>Metazoa</taxon>
        <taxon>Spiralia</taxon>
        <taxon>Gnathifera</taxon>
        <taxon>Rotifera</taxon>
        <taxon>Eurotatoria</taxon>
        <taxon>Bdelloidea</taxon>
        <taxon>Philodinida</taxon>
        <taxon>Philodinidae</taxon>
        <taxon>Rotaria</taxon>
    </lineage>
</organism>